<organism evidence="1">
    <name type="scientific">Caudovirales sp. gcode 4</name>
    <dbReference type="NCBI Taxonomy" id="2838363"/>
    <lineage>
        <taxon>Viruses</taxon>
        <taxon>Duplodnaviria</taxon>
        <taxon>Heunggongvirae</taxon>
        <taxon>Uroviricota</taxon>
        <taxon>Caudoviricetes</taxon>
    </lineage>
</organism>
<dbReference type="EMBL" id="BK059153">
    <property type="protein sequence ID" value="DAE92681.1"/>
    <property type="molecule type" value="Genomic_DNA"/>
</dbReference>
<evidence type="ECO:0000313" key="1">
    <source>
        <dbReference type="EMBL" id="DAE92681.1"/>
    </source>
</evidence>
<accession>A0A8S5RTS0</accession>
<sequence>MIKKYAVEDNCWAKLETSIDATATKIRIKETHNLPQSWEWIATLVKKQGDEIIKMEKVLVVKRELNLLTVQRGFQSTAQAWEENDVINLYITAEIIREIQRGLDKKADLIDGKVPKSQIPEVSLDESNLVHKSWDEVIEGKKTFNGDAVLNWAVVLKDFWWNYVNWQQEYWFKLGTKEFWWNAAFSHPRWFWPLFNWVETRTWKSMMRLQQLGDGSVDFYVNNQKWSGGREHYTPTLSWDSWWGATFSDSQGRYKVIGKICFVQVRGIIWNKGTCSWAFKVSLPKLAIDRFSIPLAWWIQSIWGHIWTPKAVPLLYRDQIRLAGVLWGHRDTTRSEISVNDFFVFNWCYEIE</sequence>
<name>A0A8S5RTS0_9CAUD</name>
<proteinExistence type="predicted"/>
<dbReference type="Gene3D" id="6.10.140.2190">
    <property type="match status" value="1"/>
</dbReference>
<protein>
    <submittedName>
        <fullName evidence="1">Lower baseplate protein</fullName>
    </submittedName>
</protein>
<reference evidence="1" key="1">
    <citation type="journal article" date="2021" name="Proc. Natl. Acad. Sci. U.S.A.">
        <title>A Catalog of Tens of Thousands of Viruses from Human Metagenomes Reveals Hidden Associations with Chronic Diseases.</title>
        <authorList>
            <person name="Tisza M.J."/>
            <person name="Buck C.B."/>
        </authorList>
    </citation>
    <scope>NUCLEOTIDE SEQUENCE</scope>
    <source>
        <strain evidence="1">CtKN96</strain>
    </source>
</reference>